<evidence type="ECO:0000256" key="2">
    <source>
        <dbReference type="SAM" id="SignalP"/>
    </source>
</evidence>
<sequence length="199" mass="22651">MLRIAVVVLVLGLTGSVAEENVKDAMAAGHHGGHSDFHEHHGPPQMPFYGDFNFNIYGYGRHHDHLINTHVCSLDASYAVYSYPHKRHRRPHILDCSDAFSYAYRGADRDDYTQTSCDRCCKQAARLDNMKESEIIGMMLVKHHVAKCACCAPYRPYMDLLGIPVRYPPYQPQYQPYQQNPPPTYADPTYSNNNQPTGY</sequence>
<feature type="region of interest" description="Disordered" evidence="1">
    <location>
        <begin position="172"/>
        <end position="199"/>
    </location>
</feature>
<dbReference type="Proteomes" id="UP001303046">
    <property type="component" value="Unassembled WGS sequence"/>
</dbReference>
<evidence type="ECO:0000313" key="3">
    <source>
        <dbReference type="EMBL" id="KAK6749107.1"/>
    </source>
</evidence>
<keyword evidence="4" id="KW-1185">Reference proteome</keyword>
<dbReference type="EMBL" id="JAVFWL010000004">
    <property type="protein sequence ID" value="KAK6749107.1"/>
    <property type="molecule type" value="Genomic_DNA"/>
</dbReference>
<feature type="compositionally biased region" description="Polar residues" evidence="1">
    <location>
        <begin position="189"/>
        <end position="199"/>
    </location>
</feature>
<name>A0ABR1DF43_NECAM</name>
<evidence type="ECO:0000313" key="4">
    <source>
        <dbReference type="Proteomes" id="UP001303046"/>
    </source>
</evidence>
<gene>
    <name evidence="3" type="primary">Necator_chrIV.g14904</name>
    <name evidence="3" type="ORF">RB195_001609</name>
</gene>
<keyword evidence="2" id="KW-0732">Signal</keyword>
<proteinExistence type="predicted"/>
<feature type="chain" id="PRO_5046381466" evidence="2">
    <location>
        <begin position="19"/>
        <end position="199"/>
    </location>
</feature>
<feature type="signal peptide" evidence="2">
    <location>
        <begin position="1"/>
        <end position="18"/>
    </location>
</feature>
<reference evidence="3 4" key="1">
    <citation type="submission" date="2023-08" db="EMBL/GenBank/DDBJ databases">
        <title>A Necator americanus chromosomal reference genome.</title>
        <authorList>
            <person name="Ilik V."/>
            <person name="Petrzelkova K.J."/>
            <person name="Pardy F."/>
            <person name="Fuh T."/>
            <person name="Niatou-Singa F.S."/>
            <person name="Gouil Q."/>
            <person name="Baker L."/>
            <person name="Ritchie M.E."/>
            <person name="Jex A.R."/>
            <person name="Gazzola D."/>
            <person name="Li H."/>
            <person name="Toshio Fujiwara R."/>
            <person name="Zhan B."/>
            <person name="Aroian R.V."/>
            <person name="Pafco B."/>
            <person name="Schwarz E.M."/>
        </authorList>
    </citation>
    <scope>NUCLEOTIDE SEQUENCE [LARGE SCALE GENOMIC DNA]</scope>
    <source>
        <strain evidence="3 4">Aroian</strain>
        <tissue evidence="3">Whole animal</tissue>
    </source>
</reference>
<accession>A0ABR1DF43</accession>
<comment type="caution">
    <text evidence="3">The sequence shown here is derived from an EMBL/GenBank/DDBJ whole genome shotgun (WGS) entry which is preliminary data.</text>
</comment>
<evidence type="ECO:0000256" key="1">
    <source>
        <dbReference type="SAM" id="MobiDB-lite"/>
    </source>
</evidence>
<organism evidence="3 4">
    <name type="scientific">Necator americanus</name>
    <name type="common">Human hookworm</name>
    <dbReference type="NCBI Taxonomy" id="51031"/>
    <lineage>
        <taxon>Eukaryota</taxon>
        <taxon>Metazoa</taxon>
        <taxon>Ecdysozoa</taxon>
        <taxon>Nematoda</taxon>
        <taxon>Chromadorea</taxon>
        <taxon>Rhabditida</taxon>
        <taxon>Rhabditina</taxon>
        <taxon>Rhabditomorpha</taxon>
        <taxon>Strongyloidea</taxon>
        <taxon>Ancylostomatidae</taxon>
        <taxon>Bunostominae</taxon>
        <taxon>Necator</taxon>
    </lineage>
</organism>
<protein>
    <submittedName>
        <fullName evidence="3">Uncharacterized protein</fullName>
    </submittedName>
</protein>